<dbReference type="PROSITE" id="PS01184">
    <property type="entry name" value="UBIE_2"/>
    <property type="match status" value="1"/>
</dbReference>
<dbReference type="NCBIfam" id="TIGR01934">
    <property type="entry name" value="MenG_MenH_UbiE"/>
    <property type="match status" value="1"/>
</dbReference>
<gene>
    <name evidence="4" type="ORF">EVA_17074</name>
</gene>
<dbReference type="PROSITE" id="PS51608">
    <property type="entry name" value="SAM_MT_UBIE"/>
    <property type="match status" value="1"/>
</dbReference>
<dbReference type="NCBIfam" id="NF001244">
    <property type="entry name" value="PRK00216.1-5"/>
    <property type="match status" value="1"/>
</dbReference>
<dbReference type="HAMAP" id="MF_01813">
    <property type="entry name" value="MenG_UbiE_methyltr"/>
    <property type="match status" value="1"/>
</dbReference>
<protein>
    <submittedName>
        <fullName evidence="4">Ubiquinone/menaquinone biosynthesis methyltransferase UbiE</fullName>
    </submittedName>
</protein>
<name>J9C4S4_9ZZZZ</name>
<comment type="caution">
    <text evidence="4">The sequence shown here is derived from an EMBL/GenBank/DDBJ whole genome shotgun (WGS) entry which is preliminary data.</text>
</comment>
<evidence type="ECO:0000256" key="2">
    <source>
        <dbReference type="ARBA" id="ARBA00022679"/>
    </source>
</evidence>
<reference evidence="4" key="1">
    <citation type="journal article" date="2012" name="PLoS ONE">
        <title>Gene sets for utilization of primary and secondary nutrition supplies in the distal gut of endangered iberian lynx.</title>
        <authorList>
            <person name="Alcaide M."/>
            <person name="Messina E."/>
            <person name="Richter M."/>
            <person name="Bargiela R."/>
            <person name="Peplies J."/>
            <person name="Huws S.A."/>
            <person name="Newbold C.J."/>
            <person name="Golyshin P.N."/>
            <person name="Simon M.A."/>
            <person name="Lopez G."/>
            <person name="Yakimov M.M."/>
            <person name="Ferrer M."/>
        </authorList>
    </citation>
    <scope>NUCLEOTIDE SEQUENCE</scope>
</reference>
<keyword evidence="2 4" id="KW-0808">Transferase</keyword>
<keyword evidence="4" id="KW-0830">Ubiquinone</keyword>
<proteinExistence type="inferred from homology"/>
<dbReference type="AlphaFoldDB" id="J9C4S4"/>
<keyword evidence="3" id="KW-0949">S-adenosyl-L-methionine</keyword>
<dbReference type="GO" id="GO:0042181">
    <property type="term" value="P:ketone biosynthetic process"/>
    <property type="evidence" value="ECO:0007669"/>
    <property type="project" value="UniProtKB-ARBA"/>
</dbReference>
<accession>J9C4S4</accession>
<dbReference type="InterPro" id="IPR029063">
    <property type="entry name" value="SAM-dependent_MTases_sf"/>
</dbReference>
<evidence type="ECO:0000256" key="3">
    <source>
        <dbReference type="ARBA" id="ARBA00022691"/>
    </source>
</evidence>
<dbReference type="Pfam" id="PF01209">
    <property type="entry name" value="Ubie_methyltran"/>
    <property type="match status" value="1"/>
</dbReference>
<sequence length="256" mass="29325">MVRFALINMTYKQETIKPYGEGESKGKQVERMFDSIAHSYDLLNHTLSLGIDRRWRKAAIRSLKPYAPKRMLDVATGTGDFALLATRELQPEALLGVDLSEGMMNVGRKKVKEAGLDHVIRFQREDCLQLSLPDASFDAVTVAYGIRNFEDLDRGLREMWRVLRPGGRLVIIELTSPVRFPMKQLFWFYSHVFMPTLGKLISRDSRAYTYLPATMEAFPQGEVMQQILQKAGFGDVRFKRFTFGLSTLYTAERPQS</sequence>
<dbReference type="SUPFAM" id="SSF53335">
    <property type="entry name" value="S-adenosyl-L-methionine-dependent methyltransferases"/>
    <property type="match status" value="1"/>
</dbReference>
<dbReference type="GO" id="GO:0008168">
    <property type="term" value="F:methyltransferase activity"/>
    <property type="evidence" value="ECO:0007669"/>
    <property type="project" value="UniProtKB-KW"/>
</dbReference>
<dbReference type="EMBL" id="AMCI01006157">
    <property type="protein sequence ID" value="EJW94820.1"/>
    <property type="molecule type" value="Genomic_DNA"/>
</dbReference>
<keyword evidence="1 4" id="KW-0489">Methyltransferase</keyword>
<dbReference type="InterPro" id="IPR023576">
    <property type="entry name" value="UbiE/COQ5_MeTrFase_CS"/>
</dbReference>
<dbReference type="GO" id="GO:0032259">
    <property type="term" value="P:methylation"/>
    <property type="evidence" value="ECO:0007669"/>
    <property type="project" value="UniProtKB-KW"/>
</dbReference>
<dbReference type="CDD" id="cd02440">
    <property type="entry name" value="AdoMet_MTases"/>
    <property type="match status" value="1"/>
</dbReference>
<dbReference type="PROSITE" id="PS01183">
    <property type="entry name" value="UBIE_1"/>
    <property type="match status" value="1"/>
</dbReference>
<evidence type="ECO:0000256" key="1">
    <source>
        <dbReference type="ARBA" id="ARBA00022603"/>
    </source>
</evidence>
<dbReference type="InterPro" id="IPR004033">
    <property type="entry name" value="UbiE/COQ5_MeTrFase"/>
</dbReference>
<organism evidence="4">
    <name type="scientific">gut metagenome</name>
    <dbReference type="NCBI Taxonomy" id="749906"/>
    <lineage>
        <taxon>unclassified sequences</taxon>
        <taxon>metagenomes</taxon>
        <taxon>organismal metagenomes</taxon>
    </lineage>
</organism>
<dbReference type="PANTHER" id="PTHR43591:SF24">
    <property type="entry name" value="2-METHOXY-6-POLYPRENYL-1,4-BENZOQUINOL METHYLASE, MITOCHONDRIAL"/>
    <property type="match status" value="1"/>
</dbReference>
<dbReference type="PANTHER" id="PTHR43591">
    <property type="entry name" value="METHYLTRANSFERASE"/>
    <property type="match status" value="1"/>
</dbReference>
<evidence type="ECO:0000313" key="4">
    <source>
        <dbReference type="EMBL" id="EJW94820.1"/>
    </source>
</evidence>
<dbReference type="Gene3D" id="3.40.50.150">
    <property type="entry name" value="Vaccinia Virus protein VP39"/>
    <property type="match status" value="1"/>
</dbReference>